<feature type="compositionally biased region" description="Polar residues" evidence="1">
    <location>
        <begin position="362"/>
        <end position="371"/>
    </location>
</feature>
<sequence>MIRDAHDLAIARNWNFRDAYVTTFNTATPKFHLNIGDKVLLHAPNLASSAVNAKLNKPWVGPFSVKKVFENNNVLITRDDNTKQQFRVHLDRIKIFRGTVGKEYGIQPQRPEQETQVKRLPPKPILPGQRITRGIAQKHGIIVENEKLPSRPKEYVAKSHPSHVATMGHQPRGHQAQVPLFKGRHPLAQNKQPFFTDCRRPSDIPDPFCYSDRTNGKTYGPRQFPKRQQRTNGKRDPECILPFVQNNQDDGFPQNKTTTILGNHPRCSSSNRHGYIQYHQHGNNICQRKLSLTTRRSNATVPTTYGRNHRRTEPAHQTVGNTHHSTRQRDRGGEKTRPSAGQSLRSKGCSGQDGGTPKPRQQPATGNQATQIPFPPHTEQRSVRPTGEISKQSRRKRTTADFFHAGVHHANAYELHPGGQHNFNRSTYSSNPQVNFFQTRYVQGPGQPSQYQRYNMEIPEQELPGYGYTQNKHIRSDGRRQETMQNHPPQHHLQKTHNHKWRIVPITNS</sequence>
<dbReference type="AlphaFoldDB" id="A0A6S7KQG9"/>
<feature type="compositionally biased region" description="Basic and acidic residues" evidence="1">
    <location>
        <begin position="327"/>
        <end position="337"/>
    </location>
</feature>
<comment type="caution">
    <text evidence="2">The sequence shown here is derived from an EMBL/GenBank/DDBJ whole genome shotgun (WGS) entry which is preliminary data.</text>
</comment>
<feature type="region of interest" description="Disordered" evidence="1">
    <location>
        <begin position="289"/>
        <end position="396"/>
    </location>
</feature>
<evidence type="ECO:0000313" key="3">
    <source>
        <dbReference type="Proteomes" id="UP001152795"/>
    </source>
</evidence>
<evidence type="ECO:0000256" key="1">
    <source>
        <dbReference type="SAM" id="MobiDB-lite"/>
    </source>
</evidence>
<proteinExistence type="predicted"/>
<accession>A0A6S7KQG9</accession>
<dbReference type="EMBL" id="CACRXK020037855">
    <property type="protein sequence ID" value="CAB4045154.1"/>
    <property type="molecule type" value="Genomic_DNA"/>
</dbReference>
<keyword evidence="3" id="KW-1185">Reference proteome</keyword>
<evidence type="ECO:0000313" key="2">
    <source>
        <dbReference type="EMBL" id="CAB4045154.1"/>
    </source>
</evidence>
<feature type="compositionally biased region" description="Polar residues" evidence="1">
    <location>
        <begin position="289"/>
        <end position="306"/>
    </location>
</feature>
<organism evidence="2 3">
    <name type="scientific">Paramuricea clavata</name>
    <name type="common">Red gorgonian</name>
    <name type="synonym">Violescent sea-whip</name>
    <dbReference type="NCBI Taxonomy" id="317549"/>
    <lineage>
        <taxon>Eukaryota</taxon>
        <taxon>Metazoa</taxon>
        <taxon>Cnidaria</taxon>
        <taxon>Anthozoa</taxon>
        <taxon>Octocorallia</taxon>
        <taxon>Malacalcyonacea</taxon>
        <taxon>Plexauridae</taxon>
        <taxon>Paramuricea</taxon>
    </lineage>
</organism>
<dbReference type="Proteomes" id="UP001152795">
    <property type="component" value="Unassembled WGS sequence"/>
</dbReference>
<feature type="region of interest" description="Disordered" evidence="1">
    <location>
        <begin position="209"/>
        <end position="234"/>
    </location>
</feature>
<protein>
    <submittedName>
        <fullName evidence="2">Uncharacterized protein</fullName>
    </submittedName>
</protein>
<name>A0A6S7KQG9_PARCT</name>
<gene>
    <name evidence="2" type="ORF">PACLA_8A078222</name>
</gene>
<reference evidence="2" key="1">
    <citation type="submission" date="2020-04" db="EMBL/GenBank/DDBJ databases">
        <authorList>
            <person name="Alioto T."/>
            <person name="Alioto T."/>
            <person name="Gomez Garrido J."/>
        </authorList>
    </citation>
    <scope>NUCLEOTIDE SEQUENCE</scope>
    <source>
        <strain evidence="2">A484AB</strain>
    </source>
</reference>